<dbReference type="Proteomes" id="UP000236621">
    <property type="component" value="Unassembled WGS sequence"/>
</dbReference>
<dbReference type="Pfam" id="PF10165">
    <property type="entry name" value="Ric8"/>
    <property type="match status" value="1"/>
</dbReference>
<evidence type="ECO:0000256" key="3">
    <source>
        <dbReference type="ARBA" id="ARBA00023186"/>
    </source>
</evidence>
<dbReference type="GO" id="GO:0005737">
    <property type="term" value="C:cytoplasm"/>
    <property type="evidence" value="ECO:0007669"/>
    <property type="project" value="TreeGrafter"/>
</dbReference>
<dbReference type="InterPro" id="IPR016024">
    <property type="entry name" value="ARM-type_fold"/>
</dbReference>
<organism evidence="4 5">
    <name type="scientific">Tolypocladium capitatum</name>
    <dbReference type="NCBI Taxonomy" id="45235"/>
    <lineage>
        <taxon>Eukaryota</taxon>
        <taxon>Fungi</taxon>
        <taxon>Dikarya</taxon>
        <taxon>Ascomycota</taxon>
        <taxon>Pezizomycotina</taxon>
        <taxon>Sordariomycetes</taxon>
        <taxon>Hypocreomycetidae</taxon>
        <taxon>Hypocreales</taxon>
        <taxon>Ophiocordycipitaceae</taxon>
        <taxon>Tolypocladium</taxon>
    </lineage>
</organism>
<dbReference type="GO" id="GO:0007186">
    <property type="term" value="P:G protein-coupled receptor signaling pathway"/>
    <property type="evidence" value="ECO:0007669"/>
    <property type="project" value="TreeGrafter"/>
</dbReference>
<reference evidence="4 5" key="1">
    <citation type="submission" date="2017-08" db="EMBL/GenBank/DDBJ databases">
        <title>Harnessing the power of phylogenomics to disentangle the directionality and signatures of interkingdom host jumping in the parasitic fungal genus Tolypocladium.</title>
        <authorList>
            <person name="Quandt C.A."/>
            <person name="Patterson W."/>
            <person name="Spatafora J.W."/>
        </authorList>
    </citation>
    <scope>NUCLEOTIDE SEQUENCE [LARGE SCALE GENOMIC DNA]</scope>
    <source>
        <strain evidence="4 5">CBS 113982</strain>
    </source>
</reference>
<evidence type="ECO:0000256" key="2">
    <source>
        <dbReference type="ARBA" id="ARBA00022658"/>
    </source>
</evidence>
<evidence type="ECO:0000313" key="4">
    <source>
        <dbReference type="EMBL" id="PNY20476.1"/>
    </source>
</evidence>
<dbReference type="SUPFAM" id="SSF48371">
    <property type="entry name" value="ARM repeat"/>
    <property type="match status" value="1"/>
</dbReference>
<gene>
    <name evidence="4" type="ORF">TCAP_07399</name>
</gene>
<dbReference type="AlphaFoldDB" id="A0A2K3PYW3"/>
<keyword evidence="2" id="KW-0344">Guanine-nucleotide releasing factor</keyword>
<comment type="caution">
    <text evidence="4">The sequence shown here is derived from an EMBL/GenBank/DDBJ whole genome shotgun (WGS) entry which is preliminary data.</text>
</comment>
<dbReference type="PANTHER" id="PTHR12425">
    <property type="entry name" value="SYNEMBRYN"/>
    <property type="match status" value="1"/>
</dbReference>
<name>A0A2K3PYW3_9HYPO</name>
<dbReference type="OrthoDB" id="5585685at2759"/>
<dbReference type="InterPro" id="IPR019318">
    <property type="entry name" value="Gua_nucleotide_exch_fac_Ric8"/>
</dbReference>
<dbReference type="STRING" id="45235.A0A2K3PYW3"/>
<keyword evidence="3" id="KW-0143">Chaperone</keyword>
<protein>
    <submittedName>
        <fullName evidence="4">Synembryn-like ric8-like protein</fullName>
    </submittedName>
</protein>
<sequence>MTTSTVGTASGLAKLKAVADLVDKLTDDLDKLTLLPQARNEALEQLKVYGRDPKDADPIFTNEGISMLLRHAFCSPSTETARAALRVLANAMLLKPETRQMFIDKGFATRACSELKVDSWDNEFLVSRVLFLSTYDTDVDLLNLIDKHRLADHIIENLYRHVKVMSTKAKPKAEPMEEMALGETLKLMFNVTHFCKERVSSFTPAVSHVVSLIWKHDGPSSKPLDPPFGSLVNALLNLDMTAEKSRSALYPKDEPNKFSLRLVGLLDQSMKAYGGGELETVVTPLVSLVGKLYESAPQAVQQVLRDSLLPTAEDRQGVLGRGKTLSASLLKNSTNPMAPALRDAISHLLFDLSDKDASKFVENVGYGFASGFLFQNNVPIPASVSEAFSRGDATGAQRPVNPITGQFLDKETLGDVPEMSQEEKEREAERLFVLFERLRANGLVNVQNPVERAVREGRFRELGDEEVEELD</sequence>
<dbReference type="GO" id="GO:0005085">
    <property type="term" value="F:guanyl-nucleotide exchange factor activity"/>
    <property type="evidence" value="ECO:0007669"/>
    <property type="project" value="UniProtKB-KW"/>
</dbReference>
<dbReference type="PANTHER" id="PTHR12425:SF5">
    <property type="entry name" value="SYNEMBRYN"/>
    <property type="match status" value="1"/>
</dbReference>
<dbReference type="EMBL" id="NRSZ01001270">
    <property type="protein sequence ID" value="PNY20476.1"/>
    <property type="molecule type" value="Genomic_DNA"/>
</dbReference>
<dbReference type="GO" id="GO:0001965">
    <property type="term" value="F:G-protein alpha-subunit binding"/>
    <property type="evidence" value="ECO:0007669"/>
    <property type="project" value="TreeGrafter"/>
</dbReference>
<evidence type="ECO:0000256" key="1">
    <source>
        <dbReference type="ARBA" id="ARBA00009049"/>
    </source>
</evidence>
<accession>A0A2K3PYW3</accession>
<keyword evidence="5" id="KW-1185">Reference proteome</keyword>
<comment type="similarity">
    <text evidence="1">Belongs to the synembryn family.</text>
</comment>
<evidence type="ECO:0000313" key="5">
    <source>
        <dbReference type="Proteomes" id="UP000236621"/>
    </source>
</evidence>
<proteinExistence type="inferred from homology"/>